<keyword evidence="16" id="KW-1185">Reference proteome</keyword>
<dbReference type="GO" id="GO:0051560">
    <property type="term" value="P:mitochondrial calcium ion homeostasis"/>
    <property type="evidence" value="ECO:0007669"/>
    <property type="project" value="TreeGrafter"/>
</dbReference>
<dbReference type="InterPro" id="IPR039800">
    <property type="entry name" value="MICU1/2/3"/>
</dbReference>
<dbReference type="InterPro" id="IPR018247">
    <property type="entry name" value="EF_Hand_1_Ca_BS"/>
</dbReference>
<keyword evidence="9" id="KW-0809">Transit peptide</keyword>
<dbReference type="Pfam" id="PF13833">
    <property type="entry name" value="EF-hand_8"/>
    <property type="match status" value="1"/>
</dbReference>
<evidence type="ECO:0000256" key="4">
    <source>
        <dbReference type="ARBA" id="ARBA00022568"/>
    </source>
</evidence>
<dbReference type="PANTHER" id="PTHR12294">
    <property type="entry name" value="EF HAND DOMAIN FAMILY A1,A2-RELATED"/>
    <property type="match status" value="1"/>
</dbReference>
<evidence type="ECO:0000256" key="12">
    <source>
        <dbReference type="ARBA" id="ARBA00023136"/>
    </source>
</evidence>
<protein>
    <recommendedName>
        <fullName evidence="14">EF-hand domain-containing protein</fullName>
    </recommendedName>
</protein>
<dbReference type="PANTHER" id="PTHR12294:SF1">
    <property type="entry name" value="CALCIUM UPTAKE PROTEIN 1, MITOCHONDRIAL"/>
    <property type="match status" value="1"/>
</dbReference>
<proteinExistence type="inferred from homology"/>
<accession>A0A8K1C5V1</accession>
<evidence type="ECO:0000256" key="2">
    <source>
        <dbReference type="ARBA" id="ARBA00004569"/>
    </source>
</evidence>
<reference evidence="15" key="1">
    <citation type="submission" date="2019-03" db="EMBL/GenBank/DDBJ databases">
        <title>Long read genome sequence of the mycoparasitic Pythium oligandrum ATCC 38472 isolated from sugarbeet rhizosphere.</title>
        <authorList>
            <person name="Gaulin E."/>
        </authorList>
    </citation>
    <scope>NUCLEOTIDE SEQUENCE</scope>
    <source>
        <strain evidence="15">ATCC 38472_TT</strain>
    </source>
</reference>
<evidence type="ECO:0000256" key="9">
    <source>
        <dbReference type="ARBA" id="ARBA00022946"/>
    </source>
</evidence>
<dbReference type="InterPro" id="IPR011992">
    <property type="entry name" value="EF-hand-dom_pair"/>
</dbReference>
<comment type="similarity">
    <text evidence="13">Belongs to the MICU1 family. MICU1 subfamily.</text>
</comment>
<gene>
    <name evidence="15" type="ORF">Poli38472_002921</name>
</gene>
<keyword evidence="3" id="KW-0813">Transport</keyword>
<organism evidence="15 16">
    <name type="scientific">Pythium oligandrum</name>
    <name type="common">Mycoparasitic fungus</name>
    <dbReference type="NCBI Taxonomy" id="41045"/>
    <lineage>
        <taxon>Eukaryota</taxon>
        <taxon>Sar</taxon>
        <taxon>Stramenopiles</taxon>
        <taxon>Oomycota</taxon>
        <taxon>Peronosporomycetes</taxon>
        <taxon>Pythiales</taxon>
        <taxon>Pythiaceae</taxon>
        <taxon>Pythium</taxon>
    </lineage>
</organism>
<dbReference type="EMBL" id="SPLM01000144">
    <property type="protein sequence ID" value="TMW56996.1"/>
    <property type="molecule type" value="Genomic_DNA"/>
</dbReference>
<keyword evidence="6" id="KW-0677">Repeat</keyword>
<keyword evidence="5" id="KW-0479">Metal-binding</keyword>
<evidence type="ECO:0000313" key="16">
    <source>
        <dbReference type="Proteomes" id="UP000794436"/>
    </source>
</evidence>
<dbReference type="GO" id="GO:1990246">
    <property type="term" value="C:uniplex complex"/>
    <property type="evidence" value="ECO:0007669"/>
    <property type="project" value="TreeGrafter"/>
</dbReference>
<dbReference type="SUPFAM" id="SSF47473">
    <property type="entry name" value="EF-hand"/>
    <property type="match status" value="1"/>
</dbReference>
<dbReference type="OrthoDB" id="191686at2759"/>
<evidence type="ECO:0000256" key="10">
    <source>
        <dbReference type="ARBA" id="ARBA00023065"/>
    </source>
</evidence>
<evidence type="ECO:0000256" key="6">
    <source>
        <dbReference type="ARBA" id="ARBA00022737"/>
    </source>
</evidence>
<feature type="domain" description="EF-hand" evidence="14">
    <location>
        <begin position="91"/>
        <end position="126"/>
    </location>
</feature>
<dbReference type="GO" id="GO:0005758">
    <property type="term" value="C:mitochondrial intermembrane space"/>
    <property type="evidence" value="ECO:0007669"/>
    <property type="project" value="UniProtKB-SubCell"/>
</dbReference>
<evidence type="ECO:0000256" key="13">
    <source>
        <dbReference type="ARBA" id="ARBA00038333"/>
    </source>
</evidence>
<evidence type="ECO:0000256" key="1">
    <source>
        <dbReference type="ARBA" id="ARBA00004273"/>
    </source>
</evidence>
<evidence type="ECO:0000313" key="15">
    <source>
        <dbReference type="EMBL" id="TMW56996.1"/>
    </source>
</evidence>
<comment type="subcellular location">
    <subcellularLocation>
        <location evidence="1">Mitochondrion inner membrane</location>
    </subcellularLocation>
    <subcellularLocation>
        <location evidence="2">Mitochondrion intermembrane space</location>
    </subcellularLocation>
</comment>
<evidence type="ECO:0000256" key="5">
    <source>
        <dbReference type="ARBA" id="ARBA00022723"/>
    </source>
</evidence>
<dbReference type="GO" id="GO:0036444">
    <property type="term" value="P:calcium import into the mitochondrion"/>
    <property type="evidence" value="ECO:0007669"/>
    <property type="project" value="TreeGrafter"/>
</dbReference>
<keyword evidence="4" id="KW-0109">Calcium transport</keyword>
<name>A0A8K1C5V1_PYTOL</name>
<dbReference type="Proteomes" id="UP000794436">
    <property type="component" value="Unassembled WGS sequence"/>
</dbReference>
<evidence type="ECO:0000256" key="8">
    <source>
        <dbReference type="ARBA" id="ARBA00022837"/>
    </source>
</evidence>
<dbReference type="PROSITE" id="PS00018">
    <property type="entry name" value="EF_HAND_1"/>
    <property type="match status" value="1"/>
</dbReference>
<evidence type="ECO:0000259" key="14">
    <source>
        <dbReference type="PROSITE" id="PS50222"/>
    </source>
</evidence>
<dbReference type="PROSITE" id="PS50222">
    <property type="entry name" value="EF_HAND_2"/>
    <property type="match status" value="1"/>
</dbReference>
<dbReference type="InterPro" id="IPR002048">
    <property type="entry name" value="EF_hand_dom"/>
</dbReference>
<keyword evidence="8" id="KW-0106">Calcium</keyword>
<evidence type="ECO:0000256" key="11">
    <source>
        <dbReference type="ARBA" id="ARBA00023128"/>
    </source>
</evidence>
<dbReference type="GO" id="GO:0005509">
    <property type="term" value="F:calcium ion binding"/>
    <property type="evidence" value="ECO:0007669"/>
    <property type="project" value="InterPro"/>
</dbReference>
<keyword evidence="7" id="KW-0999">Mitochondrion inner membrane</keyword>
<dbReference type="AlphaFoldDB" id="A0A8K1C5V1"/>
<dbReference type="Gene3D" id="1.10.238.10">
    <property type="entry name" value="EF-hand"/>
    <property type="match status" value="1"/>
</dbReference>
<keyword evidence="12" id="KW-0472">Membrane</keyword>
<keyword evidence="11" id="KW-0496">Mitochondrion</keyword>
<evidence type="ECO:0000256" key="3">
    <source>
        <dbReference type="ARBA" id="ARBA00022448"/>
    </source>
</evidence>
<evidence type="ECO:0000256" key="7">
    <source>
        <dbReference type="ARBA" id="ARBA00022792"/>
    </source>
</evidence>
<keyword evidence="10" id="KW-0406">Ion transport</keyword>
<comment type="caution">
    <text evidence="15">The sequence shown here is derived from an EMBL/GenBank/DDBJ whole genome shotgun (WGS) entry which is preliminary data.</text>
</comment>
<sequence length="151" mass="17536">MDLSPREFGMFLVSHADQKDMEMWVARVDRLRDMKGHITEEEFMNFMTFLDHLDEFKVAIDLVMQAKGLNKGQFRRAVRAALRGQKGDAFITPLQVDILFILFDVDGDGHLTAKEFLDIMQKRKDGGFNERRDTGAFEFLVRVKECIEAQM</sequence>